<reference evidence="2 3" key="1">
    <citation type="submission" date="2014-10" db="EMBL/GenBank/DDBJ databases">
        <title>Genome sequencing of Vitellibacter vladivostokensis KMM 3516.</title>
        <authorList>
            <person name="Thevarajoo S."/>
            <person name="Selvaratnam C."/>
            <person name="Goh K.M."/>
            <person name="Chong C.S."/>
        </authorList>
    </citation>
    <scope>NUCLEOTIDE SEQUENCE [LARGE SCALE GENOMIC DNA]</scope>
    <source>
        <strain evidence="2 3">KMM 3516</strain>
    </source>
</reference>
<gene>
    <name evidence="2" type="ORF">MB09_03270</name>
</gene>
<feature type="transmembrane region" description="Helical" evidence="1">
    <location>
        <begin position="12"/>
        <end position="32"/>
    </location>
</feature>
<keyword evidence="1" id="KW-0812">Transmembrane</keyword>
<sequence>MAEIKIEKKKPIWPWILVILIILAAIYFFWAYSDADYDENDDVLVNDTITQIDERDTYNEFADDTTTLYTGTYGTVVKEKAVSNYFKYIDNEQMGLDHQYTNGALIHLITATEAEARNLNVDIKANLDKAREHAFQITNDPESLKHADKIRAAAIEISTAIETIQQEKFTSLSAEVEDLKAAAKKIDPQTPTLQQKEDTKSFFEKAGRVLQKFNEMENNQ</sequence>
<name>A0ABR5DKK3_9FLAO</name>
<keyword evidence="1" id="KW-0472">Membrane</keyword>
<evidence type="ECO:0000256" key="1">
    <source>
        <dbReference type="SAM" id="Phobius"/>
    </source>
</evidence>
<comment type="caution">
    <text evidence="2">The sequence shown here is derived from an EMBL/GenBank/DDBJ whole genome shotgun (WGS) entry which is preliminary data.</text>
</comment>
<keyword evidence="3" id="KW-1185">Reference proteome</keyword>
<evidence type="ECO:0000313" key="2">
    <source>
        <dbReference type="EMBL" id="KJJ39283.1"/>
    </source>
</evidence>
<keyword evidence="1" id="KW-1133">Transmembrane helix</keyword>
<proteinExistence type="predicted"/>
<protein>
    <submittedName>
        <fullName evidence="2">Uncharacterized protein</fullName>
    </submittedName>
</protein>
<dbReference type="Proteomes" id="UP000033497">
    <property type="component" value="Unassembled WGS sequence"/>
</dbReference>
<accession>A0ABR5DKK3</accession>
<dbReference type="EMBL" id="JSVU01000002">
    <property type="protein sequence ID" value="KJJ39283.1"/>
    <property type="molecule type" value="Genomic_DNA"/>
</dbReference>
<dbReference type="RefSeq" id="WP_045079456.1">
    <property type="nucleotide sequence ID" value="NZ_JSVU01000002.1"/>
</dbReference>
<organism evidence="2 3">
    <name type="scientific">Aequorivita vladivostokensis</name>
    <dbReference type="NCBI Taxonomy" id="171194"/>
    <lineage>
        <taxon>Bacteria</taxon>
        <taxon>Pseudomonadati</taxon>
        <taxon>Bacteroidota</taxon>
        <taxon>Flavobacteriia</taxon>
        <taxon>Flavobacteriales</taxon>
        <taxon>Flavobacteriaceae</taxon>
        <taxon>Aequorivita</taxon>
    </lineage>
</organism>
<evidence type="ECO:0000313" key="3">
    <source>
        <dbReference type="Proteomes" id="UP000033497"/>
    </source>
</evidence>